<gene>
    <name evidence="6" type="ORF">PHATRDRAFT_22510</name>
</gene>
<dbReference type="GeneID" id="7194699"/>
<dbReference type="InParanoid" id="B7G7I8"/>
<keyword evidence="3" id="KW-0408">Iron</keyword>
<accession>B7G7I8</accession>
<dbReference type="GO" id="GO:0006629">
    <property type="term" value="P:lipid metabolic process"/>
    <property type="evidence" value="ECO:0007669"/>
    <property type="project" value="InterPro"/>
</dbReference>
<feature type="domain" description="Cytochrome b5 heme-binding" evidence="5">
    <location>
        <begin position="19"/>
        <end position="72"/>
    </location>
</feature>
<dbReference type="PaxDb" id="2850-Phatr22510"/>
<feature type="transmembrane region" description="Helical" evidence="4">
    <location>
        <begin position="316"/>
        <end position="337"/>
    </location>
</feature>
<dbReference type="AlphaFoldDB" id="B7G7I8"/>
<dbReference type="GO" id="GO:0020037">
    <property type="term" value="F:heme binding"/>
    <property type="evidence" value="ECO:0007669"/>
    <property type="project" value="InterPro"/>
</dbReference>
<evidence type="ECO:0000256" key="3">
    <source>
        <dbReference type="ARBA" id="ARBA00023004"/>
    </source>
</evidence>
<dbReference type="InterPro" id="IPR036400">
    <property type="entry name" value="Cyt_B5-like_heme/steroid_sf"/>
</dbReference>
<dbReference type="PIRSF" id="PIRSF015921">
    <property type="entry name" value="FA_sphinglp_des"/>
    <property type="match status" value="1"/>
</dbReference>
<dbReference type="SUPFAM" id="SSF55856">
    <property type="entry name" value="Cytochrome b5-like heme/steroid binding domain"/>
    <property type="match status" value="1"/>
</dbReference>
<dbReference type="InterPro" id="IPR001199">
    <property type="entry name" value="Cyt_B5-like_heme/steroid-bd"/>
</dbReference>
<sequence length="453" mass="52366">MATTTPSQSKTLDPLLLWMIHGNYYDLHTYVSRHPGGKEAILLGRGRDCTALFESYHPFTSQHRRVLEKHRVTIDTSFCSKQQDRKVSKQTVSSSEQASDVFYNMLCQRVAHALQSQGVDPIRDRGATWTRSIYYVFLFAALLASGYAHCTGSLLGSLLFGVAGWFIGALGHDGGHFAVSRRAWLNDFSVWGISWLCNPIMWQHQHTYAHHSFTNEFDHDPDLHHFTTFLRVHRKFQQNCIYRNQANWVYVFWAYTFVTFGACFWIPWGVLREQTLYGLVDWTDRKRPSRTAAFVFHLVTYFGLVMVLPFWTHGTWYKACLGVILHMTTSGLIFAFFSQINHINELSLDEKVVKLHRSTLDPTVRDSWAVAQVEASNNFCTDSAFWHLFSNGLNLQIEHHLFPGINHCHLHHIAPVVRETCNEYGVRYKSYDSWSDIMRAMLKWLDQLSVGLD</sequence>
<dbReference type="RefSeq" id="XP_002183026.1">
    <property type="nucleotide sequence ID" value="XM_002182990.1"/>
</dbReference>
<keyword evidence="2" id="KW-0479">Metal-binding</keyword>
<dbReference type="Proteomes" id="UP000000759">
    <property type="component" value="Chromosome 18"/>
</dbReference>
<evidence type="ECO:0000256" key="1">
    <source>
        <dbReference type="ARBA" id="ARBA00022617"/>
    </source>
</evidence>
<feature type="transmembrane region" description="Helical" evidence="4">
    <location>
        <begin position="292"/>
        <end position="310"/>
    </location>
</feature>
<dbReference type="InterPro" id="IPR012171">
    <property type="entry name" value="Fatty_acid_desaturase"/>
</dbReference>
<evidence type="ECO:0000313" key="7">
    <source>
        <dbReference type="Proteomes" id="UP000000759"/>
    </source>
</evidence>
<dbReference type="KEGG" id="pti:PHATRDRAFT_22510"/>
<dbReference type="GO" id="GO:0016020">
    <property type="term" value="C:membrane"/>
    <property type="evidence" value="ECO:0007669"/>
    <property type="project" value="TreeGrafter"/>
</dbReference>
<name>B7G7I8_PHATC</name>
<evidence type="ECO:0000259" key="5">
    <source>
        <dbReference type="PROSITE" id="PS50255"/>
    </source>
</evidence>
<dbReference type="PANTHER" id="PTHR19353:SF75">
    <property type="entry name" value="FATTY ACID DESATURASE, PUTATIVE-RELATED"/>
    <property type="match status" value="1"/>
</dbReference>
<dbReference type="GO" id="GO:0016717">
    <property type="term" value="F:oxidoreductase activity, acting on paired donors, with oxidation of a pair of donors resulting in the reduction of molecular oxygen to two molecules of water"/>
    <property type="evidence" value="ECO:0007669"/>
    <property type="project" value="TreeGrafter"/>
</dbReference>
<keyword evidence="7" id="KW-1185">Reference proteome</keyword>
<feature type="transmembrane region" description="Helical" evidence="4">
    <location>
        <begin position="132"/>
        <end position="148"/>
    </location>
</feature>
<feature type="transmembrane region" description="Helical" evidence="4">
    <location>
        <begin position="252"/>
        <end position="271"/>
    </location>
</feature>
<evidence type="ECO:0000256" key="2">
    <source>
        <dbReference type="ARBA" id="ARBA00022723"/>
    </source>
</evidence>
<protein>
    <recommendedName>
        <fullName evidence="5">Cytochrome b5 heme-binding domain-containing protein</fullName>
    </recommendedName>
</protein>
<dbReference type="PROSITE" id="PS50255">
    <property type="entry name" value="CYTOCHROME_B5_2"/>
    <property type="match status" value="1"/>
</dbReference>
<keyword evidence="1" id="KW-0349">Heme</keyword>
<dbReference type="eggNOG" id="KOG4232">
    <property type="taxonomic scope" value="Eukaryota"/>
</dbReference>
<dbReference type="Gene3D" id="3.10.120.10">
    <property type="entry name" value="Cytochrome b5-like heme/steroid binding domain"/>
    <property type="match status" value="1"/>
</dbReference>
<keyword evidence="4" id="KW-1133">Transmembrane helix</keyword>
<dbReference type="HOGENOM" id="CLU_377433_0_0_1"/>
<dbReference type="CDD" id="cd03506">
    <property type="entry name" value="Delta6-FADS-like"/>
    <property type="match status" value="1"/>
</dbReference>
<dbReference type="Pfam" id="PF00173">
    <property type="entry name" value="Cyt-b5"/>
    <property type="match status" value="1"/>
</dbReference>
<organism evidence="6 7">
    <name type="scientific">Phaeodactylum tricornutum (strain CCAP 1055/1)</name>
    <dbReference type="NCBI Taxonomy" id="556484"/>
    <lineage>
        <taxon>Eukaryota</taxon>
        <taxon>Sar</taxon>
        <taxon>Stramenopiles</taxon>
        <taxon>Ochrophyta</taxon>
        <taxon>Bacillariophyta</taxon>
        <taxon>Bacillariophyceae</taxon>
        <taxon>Bacillariophycidae</taxon>
        <taxon>Naviculales</taxon>
        <taxon>Phaeodactylaceae</taxon>
        <taxon>Phaeodactylum</taxon>
    </lineage>
</organism>
<proteinExistence type="predicted"/>
<keyword evidence="4" id="KW-0812">Transmembrane</keyword>
<dbReference type="OrthoDB" id="260519at2759"/>
<dbReference type="GO" id="GO:0046872">
    <property type="term" value="F:metal ion binding"/>
    <property type="evidence" value="ECO:0007669"/>
    <property type="project" value="UniProtKB-KW"/>
</dbReference>
<dbReference type="PROSITE" id="PS00191">
    <property type="entry name" value="CYTOCHROME_B5_1"/>
    <property type="match status" value="1"/>
</dbReference>
<dbReference type="Pfam" id="PF00487">
    <property type="entry name" value="FA_desaturase"/>
    <property type="match status" value="1"/>
</dbReference>
<dbReference type="InterPro" id="IPR018506">
    <property type="entry name" value="Cyt_B5_heme-BS"/>
</dbReference>
<dbReference type="SMART" id="SM01117">
    <property type="entry name" value="Cyt-b5"/>
    <property type="match status" value="1"/>
</dbReference>
<reference evidence="6 7" key="1">
    <citation type="journal article" date="2008" name="Nature">
        <title>The Phaeodactylum genome reveals the evolutionary history of diatom genomes.</title>
        <authorList>
            <person name="Bowler C."/>
            <person name="Allen A.E."/>
            <person name="Badger J.H."/>
            <person name="Grimwood J."/>
            <person name="Jabbari K."/>
            <person name="Kuo A."/>
            <person name="Maheswari U."/>
            <person name="Martens C."/>
            <person name="Maumus F."/>
            <person name="Otillar R.P."/>
            <person name="Rayko E."/>
            <person name="Salamov A."/>
            <person name="Vandepoele K."/>
            <person name="Beszteri B."/>
            <person name="Gruber A."/>
            <person name="Heijde M."/>
            <person name="Katinka M."/>
            <person name="Mock T."/>
            <person name="Valentin K."/>
            <person name="Verret F."/>
            <person name="Berges J.A."/>
            <person name="Brownlee C."/>
            <person name="Cadoret J.P."/>
            <person name="Chiovitti A."/>
            <person name="Choi C.J."/>
            <person name="Coesel S."/>
            <person name="De Martino A."/>
            <person name="Detter J.C."/>
            <person name="Durkin C."/>
            <person name="Falciatore A."/>
            <person name="Fournet J."/>
            <person name="Haruta M."/>
            <person name="Huysman M.J."/>
            <person name="Jenkins B.D."/>
            <person name="Jiroutova K."/>
            <person name="Jorgensen R.E."/>
            <person name="Joubert Y."/>
            <person name="Kaplan A."/>
            <person name="Kroger N."/>
            <person name="Kroth P.G."/>
            <person name="La Roche J."/>
            <person name="Lindquist E."/>
            <person name="Lommer M."/>
            <person name="Martin-Jezequel V."/>
            <person name="Lopez P.J."/>
            <person name="Lucas S."/>
            <person name="Mangogna M."/>
            <person name="McGinnis K."/>
            <person name="Medlin L.K."/>
            <person name="Montsant A."/>
            <person name="Oudot-Le Secq M.P."/>
            <person name="Napoli C."/>
            <person name="Obornik M."/>
            <person name="Parker M.S."/>
            <person name="Petit J.L."/>
            <person name="Porcel B.M."/>
            <person name="Poulsen N."/>
            <person name="Robison M."/>
            <person name="Rychlewski L."/>
            <person name="Rynearson T.A."/>
            <person name="Schmutz J."/>
            <person name="Shapiro H."/>
            <person name="Siaut M."/>
            <person name="Stanley M."/>
            <person name="Sussman M.R."/>
            <person name="Taylor A.R."/>
            <person name="Vardi A."/>
            <person name="von Dassow P."/>
            <person name="Vyverman W."/>
            <person name="Willis A."/>
            <person name="Wyrwicz L.S."/>
            <person name="Rokhsar D.S."/>
            <person name="Weissenbach J."/>
            <person name="Armbrust E.V."/>
            <person name="Green B.R."/>
            <person name="Van de Peer Y."/>
            <person name="Grigoriev I.V."/>
        </authorList>
    </citation>
    <scope>NUCLEOTIDE SEQUENCE [LARGE SCALE GENOMIC DNA]</scope>
    <source>
        <strain evidence="6 7">CCAP 1055/1</strain>
    </source>
</reference>
<reference evidence="7" key="2">
    <citation type="submission" date="2008-08" db="EMBL/GenBank/DDBJ databases">
        <authorList>
            <consortium name="Diatom Consortium"/>
            <person name="Grigoriev I."/>
            <person name="Grimwood J."/>
            <person name="Kuo A."/>
            <person name="Otillar R.P."/>
            <person name="Salamov A."/>
            <person name="Detter J.C."/>
            <person name="Lindquist E."/>
            <person name="Shapiro H."/>
            <person name="Lucas S."/>
            <person name="Glavina del Rio T."/>
            <person name="Pitluck S."/>
            <person name="Rokhsar D."/>
            <person name="Bowler C."/>
        </authorList>
    </citation>
    <scope>GENOME REANNOTATION</scope>
    <source>
        <strain evidence="7">CCAP 1055/1</strain>
    </source>
</reference>
<evidence type="ECO:0000256" key="4">
    <source>
        <dbReference type="SAM" id="Phobius"/>
    </source>
</evidence>
<dbReference type="InterPro" id="IPR005804">
    <property type="entry name" value="FA_desaturase_dom"/>
</dbReference>
<dbReference type="EMBL" id="CM000620">
    <property type="protein sequence ID" value="EEC45244.1"/>
    <property type="molecule type" value="Genomic_DNA"/>
</dbReference>
<keyword evidence="4" id="KW-0472">Membrane</keyword>
<dbReference type="PANTHER" id="PTHR19353">
    <property type="entry name" value="FATTY ACID DESATURASE 2"/>
    <property type="match status" value="1"/>
</dbReference>
<evidence type="ECO:0000313" key="6">
    <source>
        <dbReference type="EMBL" id="EEC45244.1"/>
    </source>
</evidence>